<evidence type="ECO:0000256" key="1">
    <source>
        <dbReference type="SAM" id="SignalP"/>
    </source>
</evidence>
<proteinExistence type="predicted"/>
<evidence type="ECO:0000313" key="3">
    <source>
        <dbReference type="Proteomes" id="UP001139068"/>
    </source>
</evidence>
<evidence type="ECO:0000313" key="2">
    <source>
        <dbReference type="EMBL" id="MCI4674527.1"/>
    </source>
</evidence>
<reference evidence="2" key="1">
    <citation type="journal article" date="2022" name="ISME J.">
        <title>Identification of active gaseous-alkane degraders at natural gas seeps.</title>
        <authorList>
            <person name="Farhan Ul Haque M."/>
            <person name="Hernandez M."/>
            <person name="Crombie A.T."/>
            <person name="Murrell J.C."/>
        </authorList>
    </citation>
    <scope>NUCLEOTIDE SEQUENCE</scope>
    <source>
        <strain evidence="2">ANDR5</strain>
    </source>
</reference>
<feature type="chain" id="PRO_5045130293" evidence="1">
    <location>
        <begin position="23"/>
        <end position="217"/>
    </location>
</feature>
<accession>A0ABS9YUH4</accession>
<dbReference type="EMBL" id="JAIVFL010000001">
    <property type="protein sequence ID" value="MCI4674527.1"/>
    <property type="molecule type" value="Genomic_DNA"/>
</dbReference>
<gene>
    <name evidence="2" type="ORF">K9U37_06185</name>
</gene>
<comment type="caution">
    <text evidence="2">The sequence shown here is derived from an EMBL/GenBank/DDBJ whole genome shotgun (WGS) entry which is preliminary data.</text>
</comment>
<keyword evidence="1" id="KW-0732">Signal</keyword>
<protein>
    <submittedName>
        <fullName evidence="2">ATPase</fullName>
    </submittedName>
</protein>
<name>A0ABS9YUH4_9MYCO</name>
<dbReference type="RefSeq" id="WP_243070947.1">
    <property type="nucleotide sequence ID" value="NZ_JAIVFL010000001.1"/>
</dbReference>
<feature type="signal peptide" evidence="1">
    <location>
        <begin position="1"/>
        <end position="22"/>
    </location>
</feature>
<sequence length="217" mass="23005">MRMVLAVVLAACGLAIAAPAAAEPEACPPTCDRIPDSAWIAPWGIPLNSRYGWPRLPGLSVTASTPRFRFEELCASPPVAQDPRSYAVAEKAVVVNPDGQWQLQAQVLHWRGETWRGGQLTEDVFNTAVAALRACQRTNPSASPSLTTVEPDRMAAVVSGPVILHQYLVANPANSTVTELALWSTAPPRTAWPSPADDAVLDALGAPLCTAYVGSCP</sequence>
<organism evidence="2 3">
    <name type="scientific">Candidatus Mycolicibacterium alkanivorans</name>
    <dbReference type="NCBI Taxonomy" id="2954114"/>
    <lineage>
        <taxon>Bacteria</taxon>
        <taxon>Bacillati</taxon>
        <taxon>Actinomycetota</taxon>
        <taxon>Actinomycetes</taxon>
        <taxon>Mycobacteriales</taxon>
        <taxon>Mycobacteriaceae</taxon>
        <taxon>Mycolicibacterium</taxon>
    </lineage>
</organism>
<dbReference type="Proteomes" id="UP001139068">
    <property type="component" value="Unassembled WGS sequence"/>
</dbReference>
<keyword evidence="3" id="KW-1185">Reference proteome</keyword>